<proteinExistence type="predicted"/>
<evidence type="ECO:0000259" key="2">
    <source>
        <dbReference type="Pfam" id="PF19089"/>
    </source>
</evidence>
<feature type="signal peptide" evidence="1">
    <location>
        <begin position="1"/>
        <end position="18"/>
    </location>
</feature>
<dbReference type="InterPro" id="IPR045916">
    <property type="entry name" value="DUF5777"/>
</dbReference>
<organism evidence="3 4">
    <name type="scientific">Hufsiella arboris</name>
    <dbReference type="NCBI Taxonomy" id="2695275"/>
    <lineage>
        <taxon>Bacteria</taxon>
        <taxon>Pseudomonadati</taxon>
        <taxon>Bacteroidota</taxon>
        <taxon>Sphingobacteriia</taxon>
        <taxon>Sphingobacteriales</taxon>
        <taxon>Sphingobacteriaceae</taxon>
        <taxon>Hufsiella</taxon>
    </lineage>
</organism>
<dbReference type="Proteomes" id="UP000466586">
    <property type="component" value="Unassembled WGS sequence"/>
</dbReference>
<dbReference type="AlphaFoldDB" id="A0A7K1Y5K3"/>
<dbReference type="RefSeq" id="WP_160843026.1">
    <property type="nucleotide sequence ID" value="NZ_WVHT01000001.1"/>
</dbReference>
<keyword evidence="1" id="KW-0732">Signal</keyword>
<gene>
    <name evidence="3" type="ORF">GS399_02685</name>
</gene>
<reference evidence="3 4" key="1">
    <citation type="submission" date="2019-11" db="EMBL/GenBank/DDBJ databases">
        <title>Pedobacter sp. HMF7647 Genome sequencing and assembly.</title>
        <authorList>
            <person name="Kang H."/>
            <person name="Kim H."/>
            <person name="Joh K."/>
        </authorList>
    </citation>
    <scope>NUCLEOTIDE SEQUENCE [LARGE SCALE GENOMIC DNA]</scope>
    <source>
        <strain evidence="3 4">HMF7647</strain>
    </source>
</reference>
<evidence type="ECO:0000256" key="1">
    <source>
        <dbReference type="SAM" id="SignalP"/>
    </source>
</evidence>
<dbReference type="Pfam" id="PF19089">
    <property type="entry name" value="DUF5777"/>
    <property type="match status" value="1"/>
</dbReference>
<evidence type="ECO:0000313" key="4">
    <source>
        <dbReference type="Proteomes" id="UP000466586"/>
    </source>
</evidence>
<protein>
    <recommendedName>
        <fullName evidence="2">DUF5777 domain-containing protein</fullName>
    </recommendedName>
</protein>
<feature type="chain" id="PRO_5029851338" description="DUF5777 domain-containing protein" evidence="1">
    <location>
        <begin position="19"/>
        <end position="307"/>
    </location>
</feature>
<feature type="domain" description="DUF5777" evidence="2">
    <location>
        <begin position="41"/>
        <end position="292"/>
    </location>
</feature>
<evidence type="ECO:0000313" key="3">
    <source>
        <dbReference type="EMBL" id="MXV49862.1"/>
    </source>
</evidence>
<comment type="caution">
    <text evidence="3">The sequence shown here is derived from an EMBL/GenBank/DDBJ whole genome shotgun (WGS) entry which is preliminary data.</text>
</comment>
<keyword evidence="4" id="KW-1185">Reference proteome</keyword>
<sequence>MKTKLLIALCFFCYTAKAQTDSLLATMENSETKTEPVTATFKSSHLILSQTTAMVKKYNLDFQVGHRFGDIGGVDGGSKTFWGFDNSSDIYIGFEYGITDRLNIGFGRSKYEQLLDLQLKYAALRQTTDDKIPLSMSLIAKTGFTPYEVTTDVFDNYADRFSYFVEVLLARKFSPRFSLQLSPNVLFRNVTLSPDDEKTLFSLGGAFRYKFTKRFGVVVDYNHVFSQYRKNNPNTNYYDPLGIGIEIETGGHVFTMNFVNAPAIVENNFIPNSTSSWLDGEFRFGFTISRMFTFHRTKTNPSNYEKR</sequence>
<dbReference type="EMBL" id="WVHT01000001">
    <property type="protein sequence ID" value="MXV49862.1"/>
    <property type="molecule type" value="Genomic_DNA"/>
</dbReference>
<accession>A0A7K1Y5K3</accession>
<name>A0A7K1Y5K3_9SPHI</name>